<dbReference type="OrthoDB" id="384721at2"/>
<protein>
    <submittedName>
        <fullName evidence="2">Glycerophosphoryl diester phosphodiesterase</fullName>
    </submittedName>
</protein>
<dbReference type="InterPro" id="IPR030395">
    <property type="entry name" value="GP_PDE_dom"/>
</dbReference>
<dbReference type="GO" id="GO:0008081">
    <property type="term" value="F:phosphoric diester hydrolase activity"/>
    <property type="evidence" value="ECO:0007669"/>
    <property type="project" value="InterPro"/>
</dbReference>
<accession>A0A4R1PY48</accession>
<feature type="domain" description="GP-PDE" evidence="1">
    <location>
        <begin position="4"/>
        <end position="294"/>
    </location>
</feature>
<dbReference type="Gene3D" id="3.20.20.190">
    <property type="entry name" value="Phosphatidylinositol (PI) phosphodiesterase"/>
    <property type="match status" value="1"/>
</dbReference>
<evidence type="ECO:0000313" key="2">
    <source>
        <dbReference type="EMBL" id="TCL36204.1"/>
    </source>
</evidence>
<dbReference type="PANTHER" id="PTHR46211">
    <property type="entry name" value="GLYCEROPHOSPHORYL DIESTER PHOSPHODIESTERASE"/>
    <property type="match status" value="1"/>
</dbReference>
<dbReference type="EMBL" id="SLUI01000009">
    <property type="protein sequence ID" value="TCL36204.1"/>
    <property type="molecule type" value="Genomic_DNA"/>
</dbReference>
<comment type="caution">
    <text evidence="2">The sequence shown here is derived from an EMBL/GenBank/DDBJ whole genome shotgun (WGS) entry which is preliminary data.</text>
</comment>
<evidence type="ECO:0000259" key="1">
    <source>
        <dbReference type="PROSITE" id="PS51704"/>
    </source>
</evidence>
<dbReference type="Proteomes" id="UP000295063">
    <property type="component" value="Unassembled WGS sequence"/>
</dbReference>
<gene>
    <name evidence="2" type="ORF">EV210_109153</name>
</gene>
<evidence type="ECO:0000313" key="3">
    <source>
        <dbReference type="Proteomes" id="UP000295063"/>
    </source>
</evidence>
<dbReference type="PROSITE" id="PS51704">
    <property type="entry name" value="GP_PDE"/>
    <property type="match status" value="1"/>
</dbReference>
<dbReference type="InterPro" id="IPR017946">
    <property type="entry name" value="PLC-like_Pdiesterase_TIM-brl"/>
</dbReference>
<keyword evidence="3" id="KW-1185">Reference proteome</keyword>
<dbReference type="SUPFAM" id="SSF51695">
    <property type="entry name" value="PLC-like phosphodiesterases"/>
    <property type="match status" value="1"/>
</dbReference>
<dbReference type="PANTHER" id="PTHR46211:SF14">
    <property type="entry name" value="GLYCEROPHOSPHODIESTER PHOSPHODIESTERASE"/>
    <property type="match status" value="1"/>
</dbReference>
<organism evidence="2 3">
    <name type="scientific">Anaerospora hongkongensis</name>
    <dbReference type="NCBI Taxonomy" id="244830"/>
    <lineage>
        <taxon>Bacteria</taxon>
        <taxon>Bacillati</taxon>
        <taxon>Bacillota</taxon>
        <taxon>Negativicutes</taxon>
        <taxon>Selenomonadales</taxon>
        <taxon>Sporomusaceae</taxon>
        <taxon>Anaerospora</taxon>
    </lineage>
</organism>
<name>A0A4R1PY48_9FIRM</name>
<sequence length="309" mass="34990">MHTFDLQAHRGGRMARPENTLAAFEYAIRLGVSTLELDMHVTADNVVVISHNPVLSWYLARDERGQWITPGYEPVIYAMTFAELRRYNVGGVNRACTDYWTKYGQYQQAVKWEPIPTLAEVFTLVQHYGADSIRFNMETKCYPGHPDWSPLPAEFCRSVLAVVDQFAMRDRVMIQSFDWRTLMASKKLDPAIPCAALTDSECRQADESGLSPWLAGMNPADYDNSMVRTAKAVGADVLSPYYQDVDTFMMAEAAANQLPVIPWTVNNRQDMQELMDLGVAGLITDQPALLREVMKARNMQLPPAYTKKY</sequence>
<proteinExistence type="predicted"/>
<reference evidence="2 3" key="1">
    <citation type="submission" date="2019-03" db="EMBL/GenBank/DDBJ databases">
        <title>Genomic Encyclopedia of Type Strains, Phase IV (KMG-IV): sequencing the most valuable type-strain genomes for metagenomic binning, comparative biology and taxonomic classification.</title>
        <authorList>
            <person name="Goeker M."/>
        </authorList>
    </citation>
    <scope>NUCLEOTIDE SEQUENCE [LARGE SCALE GENOMIC DNA]</scope>
    <source>
        <strain evidence="2 3">DSM 15969</strain>
    </source>
</reference>
<dbReference type="RefSeq" id="WP_132081934.1">
    <property type="nucleotide sequence ID" value="NZ_SLUI01000009.1"/>
</dbReference>
<dbReference type="AlphaFoldDB" id="A0A4R1PY48"/>
<dbReference type="CDD" id="cd08567">
    <property type="entry name" value="GDPD_SpGDE_like"/>
    <property type="match status" value="1"/>
</dbReference>
<dbReference type="GO" id="GO:0006629">
    <property type="term" value="P:lipid metabolic process"/>
    <property type="evidence" value="ECO:0007669"/>
    <property type="project" value="InterPro"/>
</dbReference>
<dbReference type="Pfam" id="PF03009">
    <property type="entry name" value="GDPD"/>
    <property type="match status" value="1"/>
</dbReference>